<sequence length="42" mass="5108">MFIINFIVSFTLQLLCASNYDIIILVNKFILLFFILQYFRRC</sequence>
<evidence type="ECO:0000256" key="1">
    <source>
        <dbReference type="SAM" id="Phobius"/>
    </source>
</evidence>
<evidence type="ECO:0000313" key="2">
    <source>
        <dbReference type="EMBL" id="WMP12276.1"/>
    </source>
</evidence>
<proteinExistence type="predicted"/>
<organism evidence="2">
    <name type="scientific">Laurencia verruciformis</name>
    <dbReference type="NCBI Taxonomy" id="3073068"/>
    <lineage>
        <taxon>Eukaryota</taxon>
        <taxon>Rhodophyta</taxon>
        <taxon>Florideophyceae</taxon>
        <taxon>Rhodymeniophycidae</taxon>
        <taxon>Ceramiales</taxon>
        <taxon>Rhodomelaceae</taxon>
        <taxon>Laurencieae</taxon>
        <taxon>Laurencia</taxon>
    </lineage>
</organism>
<keyword evidence="2" id="KW-0934">Plastid</keyword>
<keyword evidence="1" id="KW-0812">Transmembrane</keyword>
<keyword evidence="2" id="KW-0150">Chloroplast</keyword>
<gene>
    <name evidence="2" type="primary">orf224</name>
</gene>
<geneLocation type="chloroplast" evidence="2"/>
<keyword evidence="1" id="KW-1133">Transmembrane helix</keyword>
<protein>
    <submittedName>
        <fullName evidence="2">Uncharacterized protein</fullName>
    </submittedName>
</protein>
<dbReference type="EMBL" id="OQ908870">
    <property type="protein sequence ID" value="WMP12276.1"/>
    <property type="molecule type" value="Genomic_DNA"/>
</dbReference>
<dbReference type="AlphaFoldDB" id="A0AA51RET0"/>
<reference evidence="2" key="1">
    <citation type="journal article" date="2023" name="J. Phycol.">
        <title>Gene-rich plastid genomes of two parasitic red algal species, Laurencia australis and L. verruciformis (Rhodomelaceae, Ceramiales), and a taxonomic revision of Janczewskia.</title>
        <authorList>
            <person name="Preuss M."/>
            <person name="Diaz-Tapia P."/>
            <person name="Verbruggen H."/>
            <person name="Zuccarello G.C."/>
        </authorList>
    </citation>
    <scope>NUCLEOTIDE SEQUENCE</scope>
    <source>
        <strain evidence="2">PD4142</strain>
    </source>
</reference>
<accession>A0AA51RET0</accession>
<name>A0AA51RET0_9FLOR</name>
<feature type="transmembrane region" description="Helical" evidence="1">
    <location>
        <begin position="20"/>
        <end position="39"/>
    </location>
</feature>
<keyword evidence="1" id="KW-0472">Membrane</keyword>